<dbReference type="GO" id="GO:0015483">
    <property type="term" value="F:long-chain fatty acid transporting porin activity"/>
    <property type="evidence" value="ECO:0007669"/>
    <property type="project" value="TreeGrafter"/>
</dbReference>
<keyword evidence="4" id="KW-0812">Transmembrane</keyword>
<keyword evidence="7" id="KW-0998">Cell outer membrane</keyword>
<dbReference type="Pfam" id="PF03349">
    <property type="entry name" value="Toluene_X"/>
    <property type="match status" value="1"/>
</dbReference>
<gene>
    <name evidence="8" type="ORF">EWM57_09715</name>
</gene>
<dbReference type="PANTHER" id="PTHR35093:SF8">
    <property type="entry name" value="OUTER MEMBRANE PROTEIN NMB0088-RELATED"/>
    <property type="match status" value="1"/>
</dbReference>
<comment type="caution">
    <text evidence="8">The sequence shown here is derived from an EMBL/GenBank/DDBJ whole genome shotgun (WGS) entry which is preliminary data.</text>
</comment>
<evidence type="ECO:0000256" key="3">
    <source>
        <dbReference type="ARBA" id="ARBA00022452"/>
    </source>
</evidence>
<dbReference type="SUPFAM" id="SSF56935">
    <property type="entry name" value="Porins"/>
    <property type="match status" value="1"/>
</dbReference>
<evidence type="ECO:0000313" key="8">
    <source>
        <dbReference type="EMBL" id="RYU79949.1"/>
    </source>
</evidence>
<evidence type="ECO:0000256" key="5">
    <source>
        <dbReference type="ARBA" id="ARBA00022729"/>
    </source>
</evidence>
<accession>A0A4Q5LCA4</accession>
<keyword evidence="9" id="KW-1185">Reference proteome</keyword>
<dbReference type="PANTHER" id="PTHR35093">
    <property type="entry name" value="OUTER MEMBRANE PROTEIN NMB0088-RELATED"/>
    <property type="match status" value="1"/>
</dbReference>
<reference evidence="8 9" key="1">
    <citation type="submission" date="2019-02" db="EMBL/GenBank/DDBJ databases">
        <title>Bacterial novel species isolated from soil.</title>
        <authorList>
            <person name="Jung H.-Y."/>
        </authorList>
    </citation>
    <scope>NUCLEOTIDE SEQUENCE [LARGE SCALE GENOMIC DNA]</scope>
    <source>
        <strain evidence="8 9">1-3-3-3</strain>
    </source>
</reference>
<dbReference type="InterPro" id="IPR005017">
    <property type="entry name" value="OMPP1/FadL/TodX"/>
</dbReference>
<dbReference type="RefSeq" id="WP_129920950.1">
    <property type="nucleotide sequence ID" value="NZ_SEWE01000016.1"/>
</dbReference>
<evidence type="ECO:0000313" key="9">
    <source>
        <dbReference type="Proteomes" id="UP000294155"/>
    </source>
</evidence>
<dbReference type="Proteomes" id="UP000294155">
    <property type="component" value="Unassembled WGS sequence"/>
</dbReference>
<evidence type="ECO:0000256" key="2">
    <source>
        <dbReference type="ARBA" id="ARBA00008163"/>
    </source>
</evidence>
<dbReference type="Gene3D" id="2.40.160.60">
    <property type="entry name" value="Outer membrane protein transport protein (OMPP1/FadL/TodX)"/>
    <property type="match status" value="1"/>
</dbReference>
<evidence type="ECO:0000256" key="4">
    <source>
        <dbReference type="ARBA" id="ARBA00022692"/>
    </source>
</evidence>
<evidence type="ECO:0000256" key="1">
    <source>
        <dbReference type="ARBA" id="ARBA00004571"/>
    </source>
</evidence>
<comment type="subcellular location">
    <subcellularLocation>
        <location evidence="1">Cell outer membrane</location>
        <topology evidence="1">Multi-pass membrane protein</topology>
    </subcellularLocation>
</comment>
<comment type="similarity">
    <text evidence="2">Belongs to the OmpP1/FadL family.</text>
</comment>
<dbReference type="AlphaFoldDB" id="A0A4Q5LCA4"/>
<evidence type="ECO:0000256" key="6">
    <source>
        <dbReference type="ARBA" id="ARBA00023136"/>
    </source>
</evidence>
<keyword evidence="5" id="KW-0732">Signal</keyword>
<dbReference type="OrthoDB" id="9922at2"/>
<keyword evidence="3" id="KW-1134">Transmembrane beta strand</keyword>
<organism evidence="8 9">
    <name type="scientific">Hymenobacter persicinus</name>
    <dbReference type="NCBI Taxonomy" id="2025506"/>
    <lineage>
        <taxon>Bacteria</taxon>
        <taxon>Pseudomonadati</taxon>
        <taxon>Bacteroidota</taxon>
        <taxon>Cytophagia</taxon>
        <taxon>Cytophagales</taxon>
        <taxon>Hymenobacteraceae</taxon>
        <taxon>Hymenobacter</taxon>
    </lineage>
</organism>
<keyword evidence="6" id="KW-0472">Membrane</keyword>
<sequence length="421" mass="45487">MFPYCPKTRLHDPSLPFSWIALSFLSASAGGFQSGPQSARTLGMGGASTAYIRDLAVIYYNPGALAQLDSLTHVSVGGLANMRRTSFLGTDSRRLADQELSPLPGGYLYASHAINDKVSVGLSVNTPYGYDTRWPSDWEGRSVVQQARLNTLFVQPTASVKINENFSIGAGFVYAFGKMTQQYALGQYDARDVTAQFTGTGSGMGYNVGLYGKTADKLAFGISYRSPVTLKVKDGKATYNNVPALDAGRYAPSAKLRTEFNMPGALAVGMADNVTKKLLVTFDFTLSAWSRYDSLTFNVGDAPGLATRTAGRRYEDAMAFRVGGEYAYSDMFTFRVGASYDETPIRDEFITPDLPDGNKLGGSLGVSVFFSPKLSVDAAYQYEHAADRTSRANQSKSSVNSVGGTYRTRVHTAALGLSYSF</sequence>
<name>A0A4Q5LCA4_9BACT</name>
<evidence type="ECO:0000256" key="7">
    <source>
        <dbReference type="ARBA" id="ARBA00023237"/>
    </source>
</evidence>
<evidence type="ECO:0008006" key="10">
    <source>
        <dbReference type="Google" id="ProtNLM"/>
    </source>
</evidence>
<dbReference type="GO" id="GO:0009279">
    <property type="term" value="C:cell outer membrane"/>
    <property type="evidence" value="ECO:0007669"/>
    <property type="project" value="UniProtKB-SubCell"/>
</dbReference>
<proteinExistence type="inferred from homology"/>
<dbReference type="EMBL" id="SEWE01000016">
    <property type="protein sequence ID" value="RYU79949.1"/>
    <property type="molecule type" value="Genomic_DNA"/>
</dbReference>
<protein>
    <recommendedName>
        <fullName evidence="10">Long-chain fatty acid transporter</fullName>
    </recommendedName>
</protein>